<evidence type="ECO:0008006" key="3">
    <source>
        <dbReference type="Google" id="ProtNLM"/>
    </source>
</evidence>
<evidence type="ECO:0000256" key="1">
    <source>
        <dbReference type="SAM" id="SignalP"/>
    </source>
</evidence>
<organism evidence="2">
    <name type="scientific">Schistocephalus solidus</name>
    <name type="common">Tapeworm</name>
    <dbReference type="NCBI Taxonomy" id="70667"/>
    <lineage>
        <taxon>Eukaryota</taxon>
        <taxon>Metazoa</taxon>
        <taxon>Spiralia</taxon>
        <taxon>Lophotrochozoa</taxon>
        <taxon>Platyhelminthes</taxon>
        <taxon>Cestoda</taxon>
        <taxon>Eucestoda</taxon>
        <taxon>Diphyllobothriidea</taxon>
        <taxon>Diphyllobothriidae</taxon>
        <taxon>Schistocephalus</taxon>
    </lineage>
</organism>
<dbReference type="EMBL" id="GEEE01018028">
    <property type="protein sequence ID" value="JAP45197.1"/>
    <property type="molecule type" value="Transcribed_RNA"/>
</dbReference>
<keyword evidence="1" id="KW-0732">Signal</keyword>
<gene>
    <name evidence="2" type="ORF">TR136903</name>
</gene>
<dbReference type="AlphaFoldDB" id="A0A0X3P5U5"/>
<feature type="signal peptide" evidence="1">
    <location>
        <begin position="1"/>
        <end position="16"/>
    </location>
</feature>
<feature type="chain" id="PRO_5007050912" description="Fibronectin type-III domain-containing protein" evidence="1">
    <location>
        <begin position="17"/>
        <end position="114"/>
    </location>
</feature>
<reference evidence="2" key="1">
    <citation type="submission" date="2016-01" db="EMBL/GenBank/DDBJ databases">
        <title>Reference transcriptome for the parasite Schistocephalus solidus: insights into the molecular evolution of parasitism.</title>
        <authorList>
            <person name="Hebert F.O."/>
            <person name="Grambauer S."/>
            <person name="Barber I."/>
            <person name="Landry C.R."/>
            <person name="Aubin-Horth N."/>
        </authorList>
    </citation>
    <scope>NUCLEOTIDE SEQUENCE</scope>
</reference>
<proteinExistence type="predicted"/>
<dbReference type="InterPro" id="IPR036116">
    <property type="entry name" value="FN3_sf"/>
</dbReference>
<dbReference type="SUPFAM" id="SSF49265">
    <property type="entry name" value="Fibronectin type III"/>
    <property type="match status" value="1"/>
</dbReference>
<accession>A0A0X3P5U5</accession>
<sequence length="114" mass="13065">MHLIMCLSTLIHIVLTCPKGKKTLSAGDITELKAHWLTNGLLHFTWHAEDFNMNQKKIFKVKKSPPADVWISLTEFYTFDGIDPYTMYTIEVQSIDTWGQTFGSGQNISIRLMD</sequence>
<name>A0A0X3P5U5_SCHSO</name>
<protein>
    <recommendedName>
        <fullName evidence="3">Fibronectin type-III domain-containing protein</fullName>
    </recommendedName>
</protein>
<evidence type="ECO:0000313" key="2">
    <source>
        <dbReference type="EMBL" id="JAP45197.1"/>
    </source>
</evidence>